<evidence type="ECO:0000313" key="3">
    <source>
        <dbReference type="Proteomes" id="UP000033607"/>
    </source>
</evidence>
<protein>
    <recommendedName>
        <fullName evidence="1">Putative restriction endonuclease domain-containing protein</fullName>
    </recommendedName>
</protein>
<dbReference type="PATRIC" id="fig|1637645.4.peg.3592"/>
<name>A0A0F5YK89_9CYAN</name>
<dbReference type="InterPro" id="IPR011335">
    <property type="entry name" value="Restrct_endonuc-II-like"/>
</dbReference>
<dbReference type="RefSeq" id="WP_046277215.1">
    <property type="nucleotide sequence ID" value="NZ_LATL02000181.1"/>
</dbReference>
<evidence type="ECO:0000259" key="1">
    <source>
        <dbReference type="Pfam" id="PF05685"/>
    </source>
</evidence>
<dbReference type="Pfam" id="PF05685">
    <property type="entry name" value="Uma2"/>
    <property type="match status" value="1"/>
</dbReference>
<dbReference type="OrthoDB" id="517930at2"/>
<evidence type="ECO:0000313" key="2">
    <source>
        <dbReference type="EMBL" id="KKD39306.1"/>
    </source>
</evidence>
<dbReference type="InterPro" id="IPR008538">
    <property type="entry name" value="Uma2"/>
</dbReference>
<dbReference type="PANTHER" id="PTHR34107">
    <property type="entry name" value="SLL0198 PROTEIN-RELATED"/>
    <property type="match status" value="1"/>
</dbReference>
<reference evidence="2 3" key="1">
    <citation type="submission" date="2015-06" db="EMBL/GenBank/DDBJ databases">
        <title>Draft genome assembly of filamentous brackish cyanobacterium Limnoraphis robusta strain CS-951.</title>
        <authorList>
            <person name="Willis A."/>
            <person name="Parks M."/>
            <person name="Burford M.A."/>
        </authorList>
    </citation>
    <scope>NUCLEOTIDE SEQUENCE [LARGE SCALE GENOMIC DNA]</scope>
    <source>
        <strain evidence="2 3">CS-951</strain>
    </source>
</reference>
<dbReference type="AlphaFoldDB" id="A0A0F5YK89"/>
<dbReference type="CDD" id="cd06260">
    <property type="entry name" value="DUF820-like"/>
    <property type="match status" value="1"/>
</dbReference>
<dbReference type="SUPFAM" id="SSF52980">
    <property type="entry name" value="Restriction endonuclease-like"/>
    <property type="match status" value="1"/>
</dbReference>
<organism evidence="2 3">
    <name type="scientific">Limnoraphis robusta CS-951</name>
    <dbReference type="NCBI Taxonomy" id="1637645"/>
    <lineage>
        <taxon>Bacteria</taxon>
        <taxon>Bacillati</taxon>
        <taxon>Cyanobacteriota</taxon>
        <taxon>Cyanophyceae</taxon>
        <taxon>Oscillatoriophycideae</taxon>
        <taxon>Oscillatoriales</taxon>
        <taxon>Sirenicapillariaceae</taxon>
        <taxon>Limnoraphis</taxon>
    </lineage>
</organism>
<sequence length="188" mass="21625">MISIQSLPKLSLKDFLQQPETKPVCEYIEGEIYQKPMPKGKHSRLQTRLVTEINQVAEPQHLACAFTELRCTFGGGSLVRDISIFAWEKIPTDAEGEIENTFEIPPDWTIEILSPDQSSTRVIDNILFCLNHGTELGWLIDPQERMVMIFKPNQQPETKRHQDNLPVLSLLQSWHISVEDVFSYLTFN</sequence>
<gene>
    <name evidence="2" type="ORF">WN50_04005</name>
</gene>
<dbReference type="Proteomes" id="UP000033607">
    <property type="component" value="Unassembled WGS sequence"/>
</dbReference>
<feature type="domain" description="Putative restriction endonuclease" evidence="1">
    <location>
        <begin position="13"/>
        <end position="179"/>
    </location>
</feature>
<dbReference type="EMBL" id="LATL02000181">
    <property type="protein sequence ID" value="KKD39306.1"/>
    <property type="molecule type" value="Genomic_DNA"/>
</dbReference>
<dbReference type="PANTHER" id="PTHR34107:SF5">
    <property type="entry name" value="SLL1355 PROTEIN"/>
    <property type="match status" value="1"/>
</dbReference>
<proteinExistence type="predicted"/>
<dbReference type="Gene3D" id="3.90.1570.10">
    <property type="entry name" value="tt1808, chain A"/>
    <property type="match status" value="1"/>
</dbReference>
<comment type="caution">
    <text evidence="2">The sequence shown here is derived from an EMBL/GenBank/DDBJ whole genome shotgun (WGS) entry which is preliminary data.</text>
</comment>
<dbReference type="InterPro" id="IPR012296">
    <property type="entry name" value="Nuclease_put_TT1808"/>
</dbReference>
<accession>A0A0F5YK89</accession>